<evidence type="ECO:0000256" key="2">
    <source>
        <dbReference type="ARBA" id="ARBA00022692"/>
    </source>
</evidence>
<proteinExistence type="predicted"/>
<dbReference type="PROSITE" id="PS50125">
    <property type="entry name" value="GUANYLATE_CYCLASE_2"/>
    <property type="match status" value="1"/>
</dbReference>
<keyword evidence="3" id="KW-0547">Nucleotide-binding</keyword>
<dbReference type="GO" id="GO:0004383">
    <property type="term" value="F:guanylate cyclase activity"/>
    <property type="evidence" value="ECO:0007669"/>
    <property type="project" value="TreeGrafter"/>
</dbReference>
<feature type="transmembrane region" description="Helical" evidence="8">
    <location>
        <begin position="226"/>
        <end position="249"/>
    </location>
</feature>
<dbReference type="GO" id="GO:0005886">
    <property type="term" value="C:plasma membrane"/>
    <property type="evidence" value="ECO:0007669"/>
    <property type="project" value="TreeGrafter"/>
</dbReference>
<evidence type="ECO:0000256" key="7">
    <source>
        <dbReference type="SAM" id="MobiDB-lite"/>
    </source>
</evidence>
<feature type="compositionally biased region" description="Low complexity" evidence="7">
    <location>
        <begin position="75"/>
        <end position="87"/>
    </location>
</feature>
<feature type="compositionally biased region" description="Basic and acidic residues" evidence="7">
    <location>
        <begin position="111"/>
        <end position="127"/>
    </location>
</feature>
<keyword evidence="11" id="KW-1185">Reference proteome</keyword>
<comment type="caution">
    <text evidence="10">The sequence shown here is derived from an EMBL/GenBank/DDBJ whole genome shotgun (WGS) entry which is preliminary data.</text>
</comment>
<evidence type="ECO:0000256" key="8">
    <source>
        <dbReference type="SAM" id="Phobius"/>
    </source>
</evidence>
<dbReference type="GO" id="GO:0004016">
    <property type="term" value="F:adenylate cyclase activity"/>
    <property type="evidence" value="ECO:0007669"/>
    <property type="project" value="TreeGrafter"/>
</dbReference>
<sequence>MSLATVVEVREEGGGDGAVVEEAPEAPEAPSRRSLEGQGEQPSSSEVGQEDRSRSMALRAPGSHMNVNHGGNHKTSITNSETTTSTSEFKEDNNDDWYASNYEDSTSLQDSFRRKDSQRANERDNQSKKPWWRLFSQGPRRRRRRRREPSVMFRIAGAQKLITISLHSLWVITAACSACALMWTALALGLVGMNNPLVFAIPLAYPLSMLVAVAAFRAFALDHERVVHWLSLAHEILVLVLPTTLSWAIGGTCKSGNVILWGSISPVSALLVHKDPARPKIFFAAFVAAVGFTTIAEILEVNFVYDTSRTDLRWSAISHVLNFFTNIGVTVVVIGALAIKTVGQQKLLKANMSILRSIMPKAVVDELINSSMLSTELKSREKAVATKHTRKVQPDSSAFIAHGLSSRSLQKLRGGTAEANNLVVTEDPNYEPINGVRPREHSLSTIIFMDLVGFSRETIGMPPPAVLKITDAIFVAIEQVARTHKITKLRTIGDCWLGAVGLGEAFGDSSDSEQQATRALKFGLECLEAVKNKMWHSDSNAKVQMRVGINSGGCFSGVVGFMQPQYDLYGAAVNLAARFEQAAQPGTVLCSDQTRMMAVMEGAELDFESIGNINVKNMGMVEAFIAKRAIAPKNNNTAQNHV</sequence>
<keyword evidence="5 8" id="KW-0472">Membrane</keyword>
<evidence type="ECO:0000259" key="9">
    <source>
        <dbReference type="PROSITE" id="PS50125"/>
    </source>
</evidence>
<dbReference type="GO" id="GO:0001653">
    <property type="term" value="F:peptide receptor activity"/>
    <property type="evidence" value="ECO:0007669"/>
    <property type="project" value="TreeGrafter"/>
</dbReference>
<evidence type="ECO:0000256" key="1">
    <source>
        <dbReference type="ARBA" id="ARBA00004370"/>
    </source>
</evidence>
<keyword evidence="4 8" id="KW-1133">Transmembrane helix</keyword>
<protein>
    <recommendedName>
        <fullName evidence="9">Guanylate cyclase domain-containing protein</fullName>
    </recommendedName>
</protein>
<name>A0A830HPH1_9CHLO</name>
<feature type="transmembrane region" description="Helical" evidence="8">
    <location>
        <begin position="169"/>
        <end position="191"/>
    </location>
</feature>
<dbReference type="EMBL" id="BNJQ01000014">
    <property type="protein sequence ID" value="GHP06917.1"/>
    <property type="molecule type" value="Genomic_DNA"/>
</dbReference>
<dbReference type="InterPro" id="IPR050401">
    <property type="entry name" value="Cyclic_nucleotide_synthase"/>
</dbReference>
<dbReference type="OrthoDB" id="2107370at2759"/>
<evidence type="ECO:0000256" key="5">
    <source>
        <dbReference type="ARBA" id="ARBA00023136"/>
    </source>
</evidence>
<dbReference type="Pfam" id="PF00211">
    <property type="entry name" value="Guanylate_cyc"/>
    <property type="match status" value="1"/>
</dbReference>
<feature type="transmembrane region" description="Helical" evidence="8">
    <location>
        <begin position="319"/>
        <end position="339"/>
    </location>
</feature>
<dbReference type="GO" id="GO:0000166">
    <property type="term" value="F:nucleotide binding"/>
    <property type="evidence" value="ECO:0007669"/>
    <property type="project" value="UniProtKB-KW"/>
</dbReference>
<feature type="transmembrane region" description="Helical" evidence="8">
    <location>
        <begin position="281"/>
        <end position="299"/>
    </location>
</feature>
<dbReference type="PANTHER" id="PTHR11920:SF335">
    <property type="entry name" value="GUANYLATE CYCLASE"/>
    <property type="match status" value="1"/>
</dbReference>
<dbReference type="InterPro" id="IPR001054">
    <property type="entry name" value="A/G_cyclase"/>
</dbReference>
<organism evidence="10 11">
    <name type="scientific">Pycnococcus provasolii</name>
    <dbReference type="NCBI Taxonomy" id="41880"/>
    <lineage>
        <taxon>Eukaryota</taxon>
        <taxon>Viridiplantae</taxon>
        <taxon>Chlorophyta</taxon>
        <taxon>Pseudoscourfieldiophyceae</taxon>
        <taxon>Pseudoscourfieldiales</taxon>
        <taxon>Pycnococcaceae</taxon>
        <taxon>Pycnococcus</taxon>
    </lineage>
</organism>
<reference evidence="10" key="1">
    <citation type="submission" date="2020-10" db="EMBL/GenBank/DDBJ databases">
        <title>Unveiling of a novel bifunctional photoreceptor, Dualchrome1, isolated from a cosmopolitan green alga.</title>
        <authorList>
            <person name="Suzuki S."/>
            <person name="Kawachi M."/>
        </authorList>
    </citation>
    <scope>NUCLEOTIDE SEQUENCE</scope>
    <source>
        <strain evidence="10">NIES 2893</strain>
    </source>
</reference>
<dbReference type="Gene3D" id="3.30.70.1230">
    <property type="entry name" value="Nucleotide cyclase"/>
    <property type="match status" value="1"/>
</dbReference>
<dbReference type="AlphaFoldDB" id="A0A830HPH1"/>
<dbReference type="CDD" id="cd07302">
    <property type="entry name" value="CHD"/>
    <property type="match status" value="1"/>
</dbReference>
<keyword evidence="6" id="KW-0456">Lyase</keyword>
<dbReference type="GO" id="GO:0035556">
    <property type="term" value="P:intracellular signal transduction"/>
    <property type="evidence" value="ECO:0007669"/>
    <property type="project" value="InterPro"/>
</dbReference>
<evidence type="ECO:0000256" key="4">
    <source>
        <dbReference type="ARBA" id="ARBA00022989"/>
    </source>
</evidence>
<evidence type="ECO:0000256" key="3">
    <source>
        <dbReference type="ARBA" id="ARBA00022741"/>
    </source>
</evidence>
<gene>
    <name evidence="10" type="ORF">PPROV_000566100</name>
</gene>
<evidence type="ECO:0000313" key="10">
    <source>
        <dbReference type="EMBL" id="GHP06917.1"/>
    </source>
</evidence>
<dbReference type="SUPFAM" id="SSF55073">
    <property type="entry name" value="Nucleotide cyclase"/>
    <property type="match status" value="1"/>
</dbReference>
<dbReference type="PANTHER" id="PTHR11920">
    <property type="entry name" value="GUANYLYL CYCLASE"/>
    <property type="match status" value="1"/>
</dbReference>
<accession>A0A830HPH1</accession>
<evidence type="ECO:0000313" key="11">
    <source>
        <dbReference type="Proteomes" id="UP000660262"/>
    </source>
</evidence>
<feature type="domain" description="Guanylate cyclase" evidence="9">
    <location>
        <begin position="445"/>
        <end position="580"/>
    </location>
</feature>
<comment type="subcellular location">
    <subcellularLocation>
        <location evidence="1">Membrane</location>
    </subcellularLocation>
</comment>
<dbReference type="Proteomes" id="UP000660262">
    <property type="component" value="Unassembled WGS sequence"/>
</dbReference>
<feature type="region of interest" description="Disordered" evidence="7">
    <location>
        <begin position="1"/>
        <end position="130"/>
    </location>
</feature>
<dbReference type="InterPro" id="IPR029787">
    <property type="entry name" value="Nucleotide_cyclase"/>
</dbReference>
<dbReference type="GO" id="GO:0007168">
    <property type="term" value="P:receptor guanylyl cyclase signaling pathway"/>
    <property type="evidence" value="ECO:0007669"/>
    <property type="project" value="TreeGrafter"/>
</dbReference>
<keyword evidence="2 8" id="KW-0812">Transmembrane</keyword>
<evidence type="ECO:0000256" key="6">
    <source>
        <dbReference type="ARBA" id="ARBA00023239"/>
    </source>
</evidence>
<feature type="transmembrane region" description="Helical" evidence="8">
    <location>
        <begin position="197"/>
        <end position="219"/>
    </location>
</feature>
<dbReference type="SMART" id="SM00044">
    <property type="entry name" value="CYCc"/>
    <property type="match status" value="1"/>
</dbReference>
<feature type="compositionally biased region" description="Low complexity" evidence="7">
    <location>
        <begin position="18"/>
        <end position="29"/>
    </location>
</feature>